<dbReference type="AlphaFoldDB" id="A0ABC9U1S2"/>
<dbReference type="RefSeq" id="WP_021641407.1">
    <property type="nucleotide sequence ID" value="NZ_KE992856.1"/>
</dbReference>
<reference evidence="1 2" key="1">
    <citation type="submission" date="2013-07" db="EMBL/GenBank/DDBJ databases">
        <authorList>
            <person name="Weinstock G."/>
            <person name="Sodergren E."/>
            <person name="Wylie T."/>
            <person name="Fulton L."/>
            <person name="Fulton R."/>
            <person name="Fronick C."/>
            <person name="O'Laughlin M."/>
            <person name="Godfrey J."/>
            <person name="Miner T."/>
            <person name="Herter B."/>
            <person name="Appelbaum E."/>
            <person name="Cordes M."/>
            <person name="Lek S."/>
            <person name="Wollam A."/>
            <person name="Pepin K.H."/>
            <person name="Palsikar V.B."/>
            <person name="Mitreva M."/>
            <person name="Wilson R.K."/>
        </authorList>
    </citation>
    <scope>NUCLEOTIDE SEQUENCE [LARGE SCALE GENOMIC DNA]</scope>
    <source>
        <strain evidence="1 2">ATCC 14940</strain>
    </source>
</reference>
<organism evidence="1 2">
    <name type="scientific">[Clostridium] symbiosum ATCC 14940</name>
    <dbReference type="NCBI Taxonomy" id="411472"/>
    <lineage>
        <taxon>Bacteria</taxon>
        <taxon>Bacillati</taxon>
        <taxon>Bacillota</taxon>
        <taxon>Clostridia</taxon>
        <taxon>Lachnospirales</taxon>
        <taxon>Lachnospiraceae</taxon>
        <taxon>Otoolea</taxon>
    </lineage>
</organism>
<dbReference type="Proteomes" id="UP000016491">
    <property type="component" value="Unassembled WGS sequence"/>
</dbReference>
<protein>
    <recommendedName>
        <fullName evidence="3">Phage protein</fullName>
    </recommendedName>
</protein>
<accession>A0ABC9U1S2</accession>
<comment type="caution">
    <text evidence="1">The sequence shown here is derived from an EMBL/GenBank/DDBJ whole genome shotgun (WGS) entry which is preliminary data.</text>
</comment>
<dbReference type="EMBL" id="AWSU01000072">
    <property type="protein sequence ID" value="ERI79452.1"/>
    <property type="molecule type" value="Genomic_DNA"/>
</dbReference>
<evidence type="ECO:0000313" key="2">
    <source>
        <dbReference type="Proteomes" id="UP000016491"/>
    </source>
</evidence>
<name>A0ABC9U1S2_CLOSY</name>
<evidence type="ECO:0000313" key="1">
    <source>
        <dbReference type="EMBL" id="ERI79452.1"/>
    </source>
</evidence>
<evidence type="ECO:0008006" key="3">
    <source>
        <dbReference type="Google" id="ProtNLM"/>
    </source>
</evidence>
<gene>
    <name evidence="1" type="ORF">CLOSYM_00884</name>
</gene>
<proteinExistence type="predicted"/>
<sequence>MRFEIEIEEQITRRNSYFVEVEDEGEGEMLLNSLEDDVNDAIHPDDILYAIKKQGYQVETFIRGAEDVEYEIVN</sequence>